<accession>A0ACB8F4P8</accession>
<protein>
    <submittedName>
        <fullName evidence="1">Uncharacterized protein</fullName>
    </submittedName>
</protein>
<evidence type="ECO:0000313" key="2">
    <source>
        <dbReference type="Proteomes" id="UP000827872"/>
    </source>
</evidence>
<evidence type="ECO:0000313" key="1">
    <source>
        <dbReference type="EMBL" id="KAH8000044.1"/>
    </source>
</evidence>
<name>A0ACB8F4P8_9SAUR</name>
<dbReference type="EMBL" id="CM037618">
    <property type="protein sequence ID" value="KAH8000044.1"/>
    <property type="molecule type" value="Genomic_DNA"/>
</dbReference>
<keyword evidence="2" id="KW-1185">Reference proteome</keyword>
<reference evidence="1" key="1">
    <citation type="submission" date="2021-08" db="EMBL/GenBank/DDBJ databases">
        <title>The first chromosome-level gecko genome reveals the dynamic sex chromosomes of Neotropical dwarf geckos (Sphaerodactylidae: Sphaerodactylus).</title>
        <authorList>
            <person name="Pinto B.J."/>
            <person name="Keating S.E."/>
            <person name="Gamble T."/>
        </authorList>
    </citation>
    <scope>NUCLEOTIDE SEQUENCE</scope>
    <source>
        <strain evidence="1">TG3544</strain>
    </source>
</reference>
<sequence>MLTIVQWWNPSPPSSAQWLLCFHPPLPFPMLGRWEAREGKVARSAAALGWCHGGIQPISYRFSRTGANQLNPTSAVVFKENSFRFPDNSKFPNGNSWIAEPSDYEMV</sequence>
<comment type="caution">
    <text evidence="1">The sequence shown here is derived from an EMBL/GenBank/DDBJ whole genome shotgun (WGS) entry which is preliminary data.</text>
</comment>
<organism evidence="1 2">
    <name type="scientific">Sphaerodactylus townsendi</name>
    <dbReference type="NCBI Taxonomy" id="933632"/>
    <lineage>
        <taxon>Eukaryota</taxon>
        <taxon>Metazoa</taxon>
        <taxon>Chordata</taxon>
        <taxon>Craniata</taxon>
        <taxon>Vertebrata</taxon>
        <taxon>Euteleostomi</taxon>
        <taxon>Lepidosauria</taxon>
        <taxon>Squamata</taxon>
        <taxon>Bifurcata</taxon>
        <taxon>Gekkota</taxon>
        <taxon>Sphaerodactylidae</taxon>
        <taxon>Sphaerodactylus</taxon>
    </lineage>
</organism>
<proteinExistence type="predicted"/>
<dbReference type="Proteomes" id="UP000827872">
    <property type="component" value="Linkage Group LG05"/>
</dbReference>
<gene>
    <name evidence="1" type="ORF">K3G42_021829</name>
</gene>